<evidence type="ECO:0000313" key="3">
    <source>
        <dbReference type="EMBL" id="TMI76089.1"/>
    </source>
</evidence>
<dbReference type="PANTHER" id="PTHR37461:SF1">
    <property type="entry name" value="ANTI-SIGMA-K FACTOR RSKA"/>
    <property type="match status" value="1"/>
</dbReference>
<dbReference type="AlphaFoldDB" id="A0A537IXP1"/>
<dbReference type="GO" id="GO:0016989">
    <property type="term" value="F:sigma factor antagonist activity"/>
    <property type="evidence" value="ECO:0007669"/>
    <property type="project" value="TreeGrafter"/>
</dbReference>
<dbReference type="GO" id="GO:0005886">
    <property type="term" value="C:plasma membrane"/>
    <property type="evidence" value="ECO:0007669"/>
    <property type="project" value="InterPro"/>
</dbReference>
<keyword evidence="1" id="KW-1133">Transmembrane helix</keyword>
<dbReference type="Pfam" id="PF10099">
    <property type="entry name" value="RskA_C"/>
    <property type="match status" value="1"/>
</dbReference>
<evidence type="ECO:0000256" key="1">
    <source>
        <dbReference type="SAM" id="Phobius"/>
    </source>
</evidence>
<dbReference type="InterPro" id="IPR018764">
    <property type="entry name" value="RskA_C"/>
</dbReference>
<feature type="transmembrane region" description="Helical" evidence="1">
    <location>
        <begin position="27"/>
        <end position="49"/>
    </location>
</feature>
<accession>A0A537IXP1</accession>
<reference evidence="3 4" key="1">
    <citation type="journal article" date="2019" name="Nat. Microbiol.">
        <title>Mediterranean grassland soil C-N compound turnover is dependent on rainfall and depth, and is mediated by genomically divergent microorganisms.</title>
        <authorList>
            <person name="Diamond S."/>
            <person name="Andeer P.F."/>
            <person name="Li Z."/>
            <person name="Crits-Christoph A."/>
            <person name="Burstein D."/>
            <person name="Anantharaman K."/>
            <person name="Lane K.R."/>
            <person name="Thomas B.C."/>
            <person name="Pan C."/>
            <person name="Northen T.R."/>
            <person name="Banfield J.F."/>
        </authorList>
    </citation>
    <scope>NUCLEOTIDE SEQUENCE [LARGE SCALE GENOMIC DNA]</scope>
    <source>
        <strain evidence="3">NP_8</strain>
    </source>
</reference>
<keyword evidence="1" id="KW-0812">Transmembrane</keyword>
<gene>
    <name evidence="3" type="ORF">E6H05_04595</name>
</gene>
<sequence length="194" mass="21135">MTAWRTSPNRQPGFPRQGRLHRSAPRWLLFVPVTIAAVLVLLGGLIVTFNQRTSALPEDQGLAEQILGVLAGASGRVATLTGRTGASVRFVYDPIRKRGALVVVRLPNLGEDLVYRLWLIDASGPRTVAIFSPKADRTTFVTVRADFARYHSVAVAVGPRTLSVGTGTPILQATLAAQEKLIRPLRHTPPLRME</sequence>
<evidence type="ECO:0000313" key="4">
    <source>
        <dbReference type="Proteomes" id="UP000318834"/>
    </source>
</evidence>
<proteinExistence type="predicted"/>
<name>A0A537IXP1_9BACT</name>
<dbReference type="PANTHER" id="PTHR37461">
    <property type="entry name" value="ANTI-SIGMA-K FACTOR RSKA"/>
    <property type="match status" value="1"/>
</dbReference>
<dbReference type="InterPro" id="IPR051474">
    <property type="entry name" value="Anti-sigma-K/W_factor"/>
</dbReference>
<keyword evidence="1" id="KW-0472">Membrane</keyword>
<evidence type="ECO:0000259" key="2">
    <source>
        <dbReference type="Pfam" id="PF10099"/>
    </source>
</evidence>
<dbReference type="Proteomes" id="UP000318834">
    <property type="component" value="Unassembled WGS sequence"/>
</dbReference>
<protein>
    <submittedName>
        <fullName evidence="3">Anti-sigma factor</fullName>
    </submittedName>
</protein>
<comment type="caution">
    <text evidence="3">The sequence shown here is derived from an EMBL/GenBank/DDBJ whole genome shotgun (WGS) entry which is preliminary data.</text>
</comment>
<dbReference type="EMBL" id="VBAP01000030">
    <property type="protein sequence ID" value="TMI76089.1"/>
    <property type="molecule type" value="Genomic_DNA"/>
</dbReference>
<feature type="domain" description="Anti-sigma K factor RskA C-terminal" evidence="2">
    <location>
        <begin position="34"/>
        <end position="159"/>
    </location>
</feature>
<dbReference type="GO" id="GO:0006417">
    <property type="term" value="P:regulation of translation"/>
    <property type="evidence" value="ECO:0007669"/>
    <property type="project" value="TreeGrafter"/>
</dbReference>
<organism evidence="3 4">
    <name type="scientific">Candidatus Segetimicrobium genomatis</name>
    <dbReference type="NCBI Taxonomy" id="2569760"/>
    <lineage>
        <taxon>Bacteria</taxon>
        <taxon>Bacillati</taxon>
        <taxon>Candidatus Sysuimicrobiota</taxon>
        <taxon>Candidatus Sysuimicrobiia</taxon>
        <taxon>Candidatus Sysuimicrobiales</taxon>
        <taxon>Candidatus Segetimicrobiaceae</taxon>
        <taxon>Candidatus Segetimicrobium</taxon>
    </lineage>
</organism>